<feature type="compositionally biased region" description="Polar residues" evidence="1">
    <location>
        <begin position="496"/>
        <end position="505"/>
    </location>
</feature>
<feature type="compositionally biased region" description="Low complexity" evidence="1">
    <location>
        <begin position="183"/>
        <end position="198"/>
    </location>
</feature>
<feature type="region of interest" description="Disordered" evidence="1">
    <location>
        <begin position="174"/>
        <end position="219"/>
    </location>
</feature>
<protein>
    <submittedName>
        <fullName evidence="3">Retrovirus-related pol polyprotein from transposon TNT 1-94</fullName>
    </submittedName>
</protein>
<dbReference type="Pfam" id="PF13976">
    <property type="entry name" value="gag_pre-integrs"/>
    <property type="match status" value="1"/>
</dbReference>
<reference evidence="3" key="1">
    <citation type="journal article" date="2022" name="Int. J. Mol. Sci.">
        <title>Draft Genome of Tanacetum Coccineum: Genomic Comparison of Closely Related Tanacetum-Family Plants.</title>
        <authorList>
            <person name="Yamashiro T."/>
            <person name="Shiraishi A."/>
            <person name="Nakayama K."/>
            <person name="Satake H."/>
        </authorList>
    </citation>
    <scope>NUCLEOTIDE SEQUENCE</scope>
</reference>
<keyword evidence="4" id="KW-1185">Reference proteome</keyword>
<feature type="domain" description="GAG-pre-integrase" evidence="2">
    <location>
        <begin position="415"/>
        <end position="487"/>
    </location>
</feature>
<feature type="compositionally biased region" description="Polar residues" evidence="1">
    <location>
        <begin position="209"/>
        <end position="219"/>
    </location>
</feature>
<gene>
    <name evidence="3" type="ORF">Tco_0822289</name>
</gene>
<reference evidence="3" key="2">
    <citation type="submission" date="2022-01" db="EMBL/GenBank/DDBJ databases">
        <authorList>
            <person name="Yamashiro T."/>
            <person name="Shiraishi A."/>
            <person name="Satake H."/>
            <person name="Nakayama K."/>
        </authorList>
    </citation>
    <scope>NUCLEOTIDE SEQUENCE</scope>
</reference>
<name>A0ABQ5AEM5_9ASTR</name>
<sequence>MDCDVSWKAKLSTLHDENVLLKHQVESTVKERENIKLEFQRLFNSIKATRAQHQNEINEMFEDVTQKTYAYADVRAQNQDLLMTISELKSKLKTIDKGKHVNTKFDKSETLGQLLCVTPFNKNLAIKAKNVSNTKVTSDRSKPVTSQSTPTIEKKQQHNANVIARGMYKINQEDTKTKQSKANTNVSNSTGVGSSNSVRRPKSKDNKSKNNVLKNTKSSSTYVLKTTNNVSIDSNKCETKPSNVCQTNACITSSKTVNAVNDGLNMLCISCGLDVFLHSHEKCVARNALTRKSSVKRALFTSPVAAKSKSLGATSVVAKSRFSVAKTPTATNKVSSVSPLSQKSSDLACAVDCYGDYVQGNLTICHVYYVEGLGHNLFSVGQFCDGDLNVAFRSNTCCVQNLEGDDLLTGSRDSNLYTISISEMAASSLVCLMSRATSTKSWLWHRRLSHLNFGTINQLTSHDLVDGLPKYEYHKNHLCSACEQGKSKKDSLPSKLVSSTESKLE</sequence>
<evidence type="ECO:0000313" key="4">
    <source>
        <dbReference type="Proteomes" id="UP001151760"/>
    </source>
</evidence>
<evidence type="ECO:0000313" key="3">
    <source>
        <dbReference type="EMBL" id="GJT01120.1"/>
    </source>
</evidence>
<feature type="region of interest" description="Disordered" evidence="1">
    <location>
        <begin position="485"/>
        <end position="505"/>
    </location>
</feature>
<organism evidence="3 4">
    <name type="scientific">Tanacetum coccineum</name>
    <dbReference type="NCBI Taxonomy" id="301880"/>
    <lineage>
        <taxon>Eukaryota</taxon>
        <taxon>Viridiplantae</taxon>
        <taxon>Streptophyta</taxon>
        <taxon>Embryophyta</taxon>
        <taxon>Tracheophyta</taxon>
        <taxon>Spermatophyta</taxon>
        <taxon>Magnoliopsida</taxon>
        <taxon>eudicotyledons</taxon>
        <taxon>Gunneridae</taxon>
        <taxon>Pentapetalae</taxon>
        <taxon>asterids</taxon>
        <taxon>campanulids</taxon>
        <taxon>Asterales</taxon>
        <taxon>Asteraceae</taxon>
        <taxon>Asteroideae</taxon>
        <taxon>Anthemideae</taxon>
        <taxon>Anthemidinae</taxon>
        <taxon>Tanacetum</taxon>
    </lineage>
</organism>
<feature type="region of interest" description="Disordered" evidence="1">
    <location>
        <begin position="132"/>
        <end position="159"/>
    </location>
</feature>
<evidence type="ECO:0000259" key="2">
    <source>
        <dbReference type="Pfam" id="PF13976"/>
    </source>
</evidence>
<dbReference type="EMBL" id="BQNB010012247">
    <property type="protein sequence ID" value="GJT01120.1"/>
    <property type="molecule type" value="Genomic_DNA"/>
</dbReference>
<dbReference type="InterPro" id="IPR025724">
    <property type="entry name" value="GAG-pre-integrase_dom"/>
</dbReference>
<accession>A0ABQ5AEM5</accession>
<comment type="caution">
    <text evidence="3">The sequence shown here is derived from an EMBL/GenBank/DDBJ whole genome shotgun (WGS) entry which is preliminary data.</text>
</comment>
<evidence type="ECO:0000256" key="1">
    <source>
        <dbReference type="SAM" id="MobiDB-lite"/>
    </source>
</evidence>
<proteinExistence type="predicted"/>
<dbReference type="Proteomes" id="UP001151760">
    <property type="component" value="Unassembled WGS sequence"/>
</dbReference>